<organism evidence="1 2">
    <name type="scientific">Marchantia polymorpha</name>
    <name type="common">Common liverwort</name>
    <name type="synonym">Marchantia aquatica</name>
    <dbReference type="NCBI Taxonomy" id="3197"/>
    <lineage>
        <taxon>Eukaryota</taxon>
        <taxon>Viridiplantae</taxon>
        <taxon>Streptophyta</taxon>
        <taxon>Embryophyta</taxon>
        <taxon>Marchantiophyta</taxon>
        <taxon>Marchantiopsida</taxon>
        <taxon>Marchantiidae</taxon>
        <taxon>Marchantiales</taxon>
        <taxon>Marchantiaceae</taxon>
        <taxon>Marchantia</taxon>
    </lineage>
</organism>
<evidence type="ECO:0000313" key="1">
    <source>
        <dbReference type="EMBL" id="PTQ26550.1"/>
    </source>
</evidence>
<protein>
    <submittedName>
        <fullName evidence="1">Uncharacterized protein</fullName>
    </submittedName>
</protein>
<evidence type="ECO:0000313" key="2">
    <source>
        <dbReference type="Proteomes" id="UP000244005"/>
    </source>
</evidence>
<sequence>MLGLYYDCQQMIMCAIVLYGDIFSACIRMQSQSEIGYKLLRQTVLEYCIYLIPRCMLALQ</sequence>
<dbReference type="Proteomes" id="UP000244005">
    <property type="component" value="Unassembled WGS sequence"/>
</dbReference>
<proteinExistence type="predicted"/>
<dbReference type="EMBL" id="KZ773506">
    <property type="protein sequence ID" value="PTQ26550.1"/>
    <property type="molecule type" value="Genomic_DNA"/>
</dbReference>
<keyword evidence="2" id="KW-1185">Reference proteome</keyword>
<accession>A0A2R6VY91</accession>
<name>A0A2R6VY91_MARPO</name>
<reference evidence="2" key="1">
    <citation type="journal article" date="2017" name="Cell">
        <title>Insights into land plant evolution garnered from the Marchantia polymorpha genome.</title>
        <authorList>
            <person name="Bowman J.L."/>
            <person name="Kohchi T."/>
            <person name="Yamato K.T."/>
            <person name="Jenkins J."/>
            <person name="Shu S."/>
            <person name="Ishizaki K."/>
            <person name="Yamaoka S."/>
            <person name="Nishihama R."/>
            <person name="Nakamura Y."/>
            <person name="Berger F."/>
            <person name="Adam C."/>
            <person name="Aki S.S."/>
            <person name="Althoff F."/>
            <person name="Araki T."/>
            <person name="Arteaga-Vazquez M.A."/>
            <person name="Balasubrmanian S."/>
            <person name="Barry K."/>
            <person name="Bauer D."/>
            <person name="Boehm C.R."/>
            <person name="Briginshaw L."/>
            <person name="Caballero-Perez J."/>
            <person name="Catarino B."/>
            <person name="Chen F."/>
            <person name="Chiyoda S."/>
            <person name="Chovatia M."/>
            <person name="Davies K.M."/>
            <person name="Delmans M."/>
            <person name="Demura T."/>
            <person name="Dierschke T."/>
            <person name="Dolan L."/>
            <person name="Dorantes-Acosta A.E."/>
            <person name="Eklund D.M."/>
            <person name="Florent S.N."/>
            <person name="Flores-Sandoval E."/>
            <person name="Fujiyama A."/>
            <person name="Fukuzawa H."/>
            <person name="Galik B."/>
            <person name="Grimanelli D."/>
            <person name="Grimwood J."/>
            <person name="Grossniklaus U."/>
            <person name="Hamada T."/>
            <person name="Haseloff J."/>
            <person name="Hetherington A.J."/>
            <person name="Higo A."/>
            <person name="Hirakawa Y."/>
            <person name="Hundley H.N."/>
            <person name="Ikeda Y."/>
            <person name="Inoue K."/>
            <person name="Inoue S.I."/>
            <person name="Ishida S."/>
            <person name="Jia Q."/>
            <person name="Kakita M."/>
            <person name="Kanazawa T."/>
            <person name="Kawai Y."/>
            <person name="Kawashima T."/>
            <person name="Kennedy M."/>
            <person name="Kinose K."/>
            <person name="Kinoshita T."/>
            <person name="Kohara Y."/>
            <person name="Koide E."/>
            <person name="Komatsu K."/>
            <person name="Kopischke S."/>
            <person name="Kubo M."/>
            <person name="Kyozuka J."/>
            <person name="Lagercrantz U."/>
            <person name="Lin S.S."/>
            <person name="Lindquist E."/>
            <person name="Lipzen A.M."/>
            <person name="Lu C.W."/>
            <person name="De Luna E."/>
            <person name="Martienssen R.A."/>
            <person name="Minamino N."/>
            <person name="Mizutani M."/>
            <person name="Mizutani M."/>
            <person name="Mochizuki N."/>
            <person name="Monte I."/>
            <person name="Mosher R."/>
            <person name="Nagasaki H."/>
            <person name="Nakagami H."/>
            <person name="Naramoto S."/>
            <person name="Nishitani K."/>
            <person name="Ohtani M."/>
            <person name="Okamoto T."/>
            <person name="Okumura M."/>
            <person name="Phillips J."/>
            <person name="Pollak B."/>
            <person name="Reinders A."/>
            <person name="Rovekamp M."/>
            <person name="Sano R."/>
            <person name="Sawa S."/>
            <person name="Schmid M.W."/>
            <person name="Shirakawa M."/>
            <person name="Solano R."/>
            <person name="Spunde A."/>
            <person name="Suetsugu N."/>
            <person name="Sugano S."/>
            <person name="Sugiyama A."/>
            <person name="Sun R."/>
            <person name="Suzuki Y."/>
            <person name="Takenaka M."/>
            <person name="Takezawa D."/>
            <person name="Tomogane H."/>
            <person name="Tsuzuki M."/>
            <person name="Ueda T."/>
            <person name="Umeda M."/>
            <person name="Ward J.M."/>
            <person name="Watanabe Y."/>
            <person name="Yazaki K."/>
            <person name="Yokoyama R."/>
            <person name="Yoshitake Y."/>
            <person name="Yotsui I."/>
            <person name="Zachgo S."/>
            <person name="Schmutz J."/>
        </authorList>
    </citation>
    <scope>NUCLEOTIDE SEQUENCE [LARGE SCALE GENOMIC DNA]</scope>
    <source>
        <strain evidence="2">Tak-1</strain>
    </source>
</reference>
<gene>
    <name evidence="1" type="ORF">MARPO_1016s0001</name>
</gene>
<dbReference type="AlphaFoldDB" id="A0A2R6VY91"/>